<dbReference type="NCBIfam" id="NF041747">
    <property type="entry name" value="Drt3a"/>
    <property type="match status" value="1"/>
</dbReference>
<evidence type="ECO:0000313" key="3">
    <source>
        <dbReference type="Proteomes" id="UP000518681"/>
    </source>
</evidence>
<dbReference type="InterPro" id="IPR000477">
    <property type="entry name" value="RT_dom"/>
</dbReference>
<dbReference type="CDD" id="cd01646">
    <property type="entry name" value="RT_Bac_retron_I"/>
    <property type="match status" value="1"/>
</dbReference>
<evidence type="ECO:0000259" key="1">
    <source>
        <dbReference type="PROSITE" id="PS50878"/>
    </source>
</evidence>
<name>A0AAW3UR46_9BURK</name>
<protein>
    <recommendedName>
        <fullName evidence="1">Reverse transcriptase domain-containing protein</fullName>
    </recommendedName>
</protein>
<evidence type="ECO:0000313" key="2">
    <source>
        <dbReference type="EMBL" id="MBB6200813.1"/>
    </source>
</evidence>
<feature type="domain" description="Reverse transcriptase" evidence="1">
    <location>
        <begin position="39"/>
        <end position="277"/>
    </location>
</feature>
<dbReference type="PROSITE" id="PS50878">
    <property type="entry name" value="RT_POL"/>
    <property type="match status" value="1"/>
</dbReference>
<dbReference type="EMBL" id="JACIIK010000003">
    <property type="protein sequence ID" value="MBB6200813.1"/>
    <property type="molecule type" value="Genomic_DNA"/>
</dbReference>
<proteinExistence type="predicted"/>
<sequence length="439" mass="50083">MTHSLSRNIKRTASAVIEIPYTLSRIERCINYKHIITHKSLLDRENRTRTAKKALRMLNSGSIFSAPLREVFVLGKAAYTFQGVEQEIVSRLISKNIKVNYKIAQQNRHVIIKNLIAMLKESCPFNIYRLDIEKFFESIDRDKLFSKLINEGRCSRLTLLLIYQLFERFDQQGINGLPRGLGISSTFSEYALTNFDAAIRRDRNVFFYARFVDDIVLITSPGLEKGDVVQLIESNISPELKVHKSGKKFASLSVSKAGDTIRSTSPTANFEYLGYTFGVSDHNNPRDLILGFAKRAVKIEICPDKISKLKARTINSFTSFLATQSHPDALGLLSKRLRALTGNYVITDPISKIKIKTGIYFNYSEKNSRKDCPLVALDAMIRGLLFSTRSKLSKRIQSSIHLNDRKKLAGHSFKNGFYSKKIHSFTYEELKNMKKAWKK</sequence>
<accession>A0AAW3UR46</accession>
<gene>
    <name evidence="2" type="ORF">GGD69_001662</name>
</gene>
<reference evidence="2 3" key="1">
    <citation type="submission" date="2020-08" db="EMBL/GenBank/DDBJ databases">
        <title>Genomic Encyclopedia of Type Strains, Phase IV (KMG-V): Genome sequencing to study the core and pangenomes of soil and plant-associated prokaryotes.</title>
        <authorList>
            <person name="Whitman W."/>
        </authorList>
    </citation>
    <scope>NUCLEOTIDE SEQUENCE [LARGE SCALE GENOMIC DNA]</scope>
    <source>
        <strain evidence="2 3">SEMIA 4013</strain>
    </source>
</reference>
<comment type="caution">
    <text evidence="2">The sequence shown here is derived from an EMBL/GenBank/DDBJ whole genome shotgun (WGS) entry which is preliminary data.</text>
</comment>
<dbReference type="RefSeq" id="WP_311732957.1">
    <property type="nucleotide sequence ID" value="NZ_JACIII010000004.1"/>
</dbReference>
<dbReference type="AlphaFoldDB" id="A0AAW3UR46"/>
<dbReference type="Proteomes" id="UP000518681">
    <property type="component" value="Unassembled WGS sequence"/>
</dbReference>
<organism evidence="2 3">
    <name type="scientific">Paraburkholderia fungorum</name>
    <dbReference type="NCBI Taxonomy" id="134537"/>
    <lineage>
        <taxon>Bacteria</taxon>
        <taxon>Pseudomonadati</taxon>
        <taxon>Pseudomonadota</taxon>
        <taxon>Betaproteobacteria</taxon>
        <taxon>Burkholderiales</taxon>
        <taxon>Burkholderiaceae</taxon>
        <taxon>Paraburkholderia</taxon>
    </lineage>
</organism>
<dbReference type="Pfam" id="PF00078">
    <property type="entry name" value="RVT_1"/>
    <property type="match status" value="1"/>
</dbReference>